<evidence type="ECO:0000256" key="1">
    <source>
        <dbReference type="SAM" id="MobiDB-lite"/>
    </source>
</evidence>
<feature type="compositionally biased region" description="Polar residues" evidence="1">
    <location>
        <begin position="369"/>
        <end position="383"/>
    </location>
</feature>
<proteinExistence type="predicted"/>
<dbReference type="Proteomes" id="UP000284842">
    <property type="component" value="Unassembled WGS sequence"/>
</dbReference>
<gene>
    <name evidence="2" type="ORF">CVT24_012951</name>
</gene>
<sequence length="438" mass="48869">MDSIRKIKDKVFPDKERERKKIVRRSHSLPQMHPMYFGSTPLTAANVVVDVPVNANDPSRVIGIAHTPVQKDSHYNGTGHSSKNSNRLPRTAPTEKSKVNGKQPQVLVKPSKPVYDKDKPLPLKPGSTRKVEKAVPVPIPIPRSSPAFHLPTDNGDIIRQFPSPPVMVKSQGSVSNNNLFLNRQVRRPTDPRGMVPPPIPSYEDLRGTRMKVVKIEMAEPDTDPFRHVAPNHTGTSQTRELYLPESVPRQAQGIPESWNELGHWSGYVPRTQHLDVEPESFYMRQNNLSTKSLGPNVVFKESPARRPVLVHKKSSSFATPGYWPEPSQARMQASSSSPRRPESPSRSNSRRLPRVGDNTPRHQREDENMQSTGSTRSVQSNISALGRAKKLPRPHLEKDAQSSNMLSTGSAKSFLSVRSNVQPRGEPSKPSPNVLKKL</sequence>
<feature type="non-terminal residue" evidence="2">
    <location>
        <position position="438"/>
    </location>
</feature>
<feature type="region of interest" description="Disordered" evidence="1">
    <location>
        <begin position="1"/>
        <end position="27"/>
    </location>
</feature>
<reference evidence="2 3" key="1">
    <citation type="journal article" date="2018" name="Evol. Lett.">
        <title>Horizontal gene cluster transfer increased hallucinogenic mushroom diversity.</title>
        <authorList>
            <person name="Reynolds H.T."/>
            <person name="Vijayakumar V."/>
            <person name="Gluck-Thaler E."/>
            <person name="Korotkin H.B."/>
            <person name="Matheny P.B."/>
            <person name="Slot J.C."/>
        </authorList>
    </citation>
    <scope>NUCLEOTIDE SEQUENCE [LARGE SCALE GENOMIC DNA]</scope>
    <source>
        <strain evidence="2 3">2629</strain>
    </source>
</reference>
<feature type="compositionally biased region" description="Polar residues" evidence="1">
    <location>
        <begin position="75"/>
        <end position="88"/>
    </location>
</feature>
<name>A0A409W6E6_9AGAR</name>
<comment type="caution">
    <text evidence="2">The sequence shown here is derived from an EMBL/GenBank/DDBJ whole genome shotgun (WGS) entry which is preliminary data.</text>
</comment>
<evidence type="ECO:0000313" key="2">
    <source>
        <dbReference type="EMBL" id="PPQ74058.1"/>
    </source>
</evidence>
<feature type="region of interest" description="Disordered" evidence="1">
    <location>
        <begin position="310"/>
        <end position="438"/>
    </location>
</feature>
<evidence type="ECO:0000313" key="3">
    <source>
        <dbReference type="Proteomes" id="UP000284842"/>
    </source>
</evidence>
<accession>A0A409W6E6</accession>
<dbReference type="EMBL" id="NHTK01005779">
    <property type="protein sequence ID" value="PPQ74058.1"/>
    <property type="molecule type" value="Genomic_DNA"/>
</dbReference>
<feature type="compositionally biased region" description="Polar residues" evidence="1">
    <location>
        <begin position="401"/>
        <end position="422"/>
    </location>
</feature>
<organism evidence="2 3">
    <name type="scientific">Panaeolus cyanescens</name>
    <dbReference type="NCBI Taxonomy" id="181874"/>
    <lineage>
        <taxon>Eukaryota</taxon>
        <taxon>Fungi</taxon>
        <taxon>Dikarya</taxon>
        <taxon>Basidiomycota</taxon>
        <taxon>Agaricomycotina</taxon>
        <taxon>Agaricomycetes</taxon>
        <taxon>Agaricomycetidae</taxon>
        <taxon>Agaricales</taxon>
        <taxon>Agaricineae</taxon>
        <taxon>Galeropsidaceae</taxon>
        <taxon>Panaeolus</taxon>
    </lineage>
</organism>
<dbReference type="OrthoDB" id="3103862at2759"/>
<dbReference type="AlphaFoldDB" id="A0A409W6E6"/>
<feature type="compositionally biased region" description="Basic and acidic residues" evidence="1">
    <location>
        <begin position="1"/>
        <end position="19"/>
    </location>
</feature>
<protein>
    <submittedName>
        <fullName evidence="2">Uncharacterized protein</fullName>
    </submittedName>
</protein>
<feature type="region of interest" description="Disordered" evidence="1">
    <location>
        <begin position="67"/>
        <end position="132"/>
    </location>
</feature>
<keyword evidence="3" id="KW-1185">Reference proteome</keyword>
<dbReference type="InParanoid" id="A0A409W6E6"/>